<feature type="compositionally biased region" description="Basic residues" evidence="1">
    <location>
        <begin position="1"/>
        <end position="13"/>
    </location>
</feature>
<dbReference type="SUPFAM" id="SSF52058">
    <property type="entry name" value="L domain-like"/>
    <property type="match status" value="1"/>
</dbReference>
<keyword evidence="4" id="KW-1185">Reference proteome</keyword>
<dbReference type="InterPro" id="IPR032675">
    <property type="entry name" value="LRR_dom_sf"/>
</dbReference>
<organism evidence="3">
    <name type="scientific">Triticum aestivum</name>
    <name type="common">Wheat</name>
    <dbReference type="NCBI Taxonomy" id="4565"/>
    <lineage>
        <taxon>Eukaryota</taxon>
        <taxon>Viridiplantae</taxon>
        <taxon>Streptophyta</taxon>
        <taxon>Embryophyta</taxon>
        <taxon>Tracheophyta</taxon>
        <taxon>Spermatophyta</taxon>
        <taxon>Magnoliopsida</taxon>
        <taxon>Liliopsida</taxon>
        <taxon>Poales</taxon>
        <taxon>Poaceae</taxon>
        <taxon>BOP clade</taxon>
        <taxon>Pooideae</taxon>
        <taxon>Triticodae</taxon>
        <taxon>Triticeae</taxon>
        <taxon>Triticinae</taxon>
        <taxon>Triticum</taxon>
    </lineage>
</organism>
<reference evidence="3" key="2">
    <citation type="submission" date="2018-10" db="UniProtKB">
        <authorList>
            <consortium name="EnsemblPlants"/>
        </authorList>
    </citation>
    <scope>IDENTIFICATION</scope>
</reference>
<dbReference type="Gramene" id="TraesCS6B02G032100.1">
    <property type="protein sequence ID" value="TraesCS6B02G032100.1"/>
    <property type="gene ID" value="TraesCS6B02G032100"/>
</dbReference>
<dbReference type="InterPro" id="IPR006566">
    <property type="entry name" value="FBD"/>
</dbReference>
<dbReference type="PANTHER" id="PTHR34709">
    <property type="entry name" value="OS10G0396666 PROTEIN"/>
    <property type="match status" value="1"/>
</dbReference>
<dbReference type="PANTHER" id="PTHR34709:SF25">
    <property type="entry name" value="OS06G0688400 PROTEIN"/>
    <property type="match status" value="1"/>
</dbReference>
<dbReference type="OMA" id="CATSFEM"/>
<evidence type="ECO:0000259" key="2">
    <source>
        <dbReference type="Pfam" id="PF08387"/>
    </source>
</evidence>
<dbReference type="Pfam" id="PF08387">
    <property type="entry name" value="FBD"/>
    <property type="match status" value="1"/>
</dbReference>
<reference evidence="3" key="1">
    <citation type="submission" date="2018-08" db="EMBL/GenBank/DDBJ databases">
        <authorList>
            <person name="Rossello M."/>
        </authorList>
    </citation>
    <scope>NUCLEOTIDE SEQUENCE [LARGE SCALE GENOMIC DNA]</scope>
    <source>
        <strain evidence="3">cv. Chinese Spring</strain>
    </source>
</reference>
<dbReference type="InterPro" id="IPR036047">
    <property type="entry name" value="F-box-like_dom_sf"/>
</dbReference>
<dbReference type="EnsemblPlants" id="TraesCS6B02G032100.1">
    <property type="protein sequence ID" value="TraesCS6B02G032100.1"/>
    <property type="gene ID" value="TraesCS6B02G032100"/>
</dbReference>
<dbReference type="Gramene" id="TraesCS6B03G0073700.1">
    <property type="protein sequence ID" value="TraesCS6B03G0073700.1.CDS"/>
    <property type="gene ID" value="TraesCS6B03G0073700"/>
</dbReference>
<evidence type="ECO:0000256" key="1">
    <source>
        <dbReference type="SAM" id="MobiDB-lite"/>
    </source>
</evidence>
<dbReference type="Gramene" id="TraesCLE_scaffold_011205_01G000300.1">
    <property type="protein sequence ID" value="TraesCLE_scaffold_011205_01G000300.1"/>
    <property type="gene ID" value="TraesCLE_scaffold_011205_01G000300"/>
</dbReference>
<evidence type="ECO:0000313" key="3">
    <source>
        <dbReference type="EnsemblPlants" id="TraesCS6B02G032100.1"/>
    </source>
</evidence>
<dbReference type="OrthoDB" id="676351at2759"/>
<dbReference type="InterPro" id="IPR055312">
    <property type="entry name" value="FBL15-like"/>
</dbReference>
<dbReference type="SUPFAM" id="SSF81383">
    <property type="entry name" value="F-box domain"/>
    <property type="match status" value="1"/>
</dbReference>
<dbReference type="Proteomes" id="UP000019116">
    <property type="component" value="Chromosome 6B"/>
</dbReference>
<proteinExistence type="predicted"/>
<feature type="region of interest" description="Disordered" evidence="1">
    <location>
        <begin position="1"/>
        <end position="20"/>
    </location>
</feature>
<evidence type="ECO:0000313" key="4">
    <source>
        <dbReference type="Proteomes" id="UP000019116"/>
    </source>
</evidence>
<dbReference type="Gene3D" id="3.80.10.10">
    <property type="entry name" value="Ribonuclease Inhibitor"/>
    <property type="match status" value="1"/>
</dbReference>
<dbReference type="AlphaFoldDB" id="A0A3B6PF02"/>
<name>A0A3B6PF02_WHEAT</name>
<protein>
    <recommendedName>
        <fullName evidence="2">FBD domain-containing protein</fullName>
    </recommendedName>
</protein>
<feature type="domain" description="FBD" evidence="2">
    <location>
        <begin position="487"/>
        <end position="523"/>
    </location>
</feature>
<accession>A0A3B6PF02</accession>
<sequence length="560" mass="62411">MDFRSRRRLRRSPPRGPGGDDLISALHDDMLLQILQRLRCARAAARTGVLSRRWRGLWARLPGLTFRDVPAGVVKAALARVPRRTSVSLLDVRLARSVSDASRKLDDAGAKSLLRAAERLSPEELVFVLPHEIVFKPGPPVSIVMPGFRRATSIELDTGFLHVKPPHAGGELPALERLSLSGNILDIGAFLDRCPWLRLLRVIFREVEAGPLQAALATLEAAVVLGLTVSLLGLECDQINNWRRSVNGLSVASLLPAAARLSPHELIFTNNSFKRIFADLPSFPSCATSFEMESRTFRFTQLPAKEFSALERLCLAGCTIVNLVTMVALCPRLRMLKVMADRSARDVTINSESLQELDLSVYGDVKCQSIQIMTPLLKQLKLEVCSYPDLRVSISTPMVEKNRLGAAMDFAPEMEKLPVASFTVLELHLNAMGHVLGGLLRHLLMTHHIQTATRRLKVFLWDWSRATCPENCPCDESKNWRSQSISLTHLEEVEINNFRGGDREIDLVTMALRWAPRLKTMTIKLADEADTDCWAKNIYNICLAYPLVNCSVYNRSGGLV</sequence>